<dbReference type="EMBL" id="JAAXOO010000003">
    <property type="protein sequence ID" value="NKY33914.1"/>
    <property type="molecule type" value="Genomic_DNA"/>
</dbReference>
<dbReference type="InterPro" id="IPR006764">
    <property type="entry name" value="SAM_dep_MeTrfase_SAV2177_type"/>
</dbReference>
<gene>
    <name evidence="2" type="ORF">HGA13_12625</name>
</gene>
<accession>A0A846XJC5</accession>
<evidence type="ECO:0000256" key="1">
    <source>
        <dbReference type="SAM" id="MobiDB-lite"/>
    </source>
</evidence>
<dbReference type="InterPro" id="IPR029063">
    <property type="entry name" value="SAM-dependent_MTases_sf"/>
</dbReference>
<comment type="caution">
    <text evidence="2">The sequence shown here is derived from an EMBL/GenBank/DDBJ whole genome shotgun (WGS) entry which is preliminary data.</text>
</comment>
<dbReference type="PIRSF" id="PIRSF017393">
    <property type="entry name" value="MTase_SAV2177"/>
    <property type="match status" value="1"/>
</dbReference>
<proteinExistence type="predicted"/>
<keyword evidence="3" id="KW-1185">Reference proteome</keyword>
<dbReference type="Pfam" id="PF04672">
    <property type="entry name" value="Methyltransf_19"/>
    <property type="match status" value="1"/>
</dbReference>
<dbReference type="AlphaFoldDB" id="A0A846XJC5"/>
<evidence type="ECO:0008006" key="4">
    <source>
        <dbReference type="Google" id="ProtNLM"/>
    </source>
</evidence>
<dbReference type="Gene3D" id="3.40.50.150">
    <property type="entry name" value="Vaccinia Virus protein VP39"/>
    <property type="match status" value="1"/>
</dbReference>
<protein>
    <recommendedName>
        <fullName evidence="4">S-adenosyl methyltransferase</fullName>
    </recommendedName>
</protein>
<evidence type="ECO:0000313" key="2">
    <source>
        <dbReference type="EMBL" id="NKY33914.1"/>
    </source>
</evidence>
<reference evidence="2 3" key="1">
    <citation type="submission" date="2020-04" db="EMBL/GenBank/DDBJ databases">
        <title>MicrobeNet Type strains.</title>
        <authorList>
            <person name="Nicholson A.C."/>
        </authorList>
    </citation>
    <scope>NUCLEOTIDE SEQUENCE [LARGE SCALE GENOMIC DNA]</scope>
    <source>
        <strain evidence="2 3">DSM 45078</strain>
    </source>
</reference>
<evidence type="ECO:0000313" key="3">
    <source>
        <dbReference type="Proteomes" id="UP000565715"/>
    </source>
</evidence>
<dbReference type="Proteomes" id="UP000565715">
    <property type="component" value="Unassembled WGS sequence"/>
</dbReference>
<dbReference type="SUPFAM" id="SSF53335">
    <property type="entry name" value="S-adenosyl-L-methionine-dependent methyltransferases"/>
    <property type="match status" value="1"/>
</dbReference>
<dbReference type="RefSeq" id="WP_084471684.1">
    <property type="nucleotide sequence ID" value="NZ_JAAXOO010000003.1"/>
</dbReference>
<organism evidence="2 3">
    <name type="scientific">Nocardia speluncae</name>
    <dbReference type="NCBI Taxonomy" id="419477"/>
    <lineage>
        <taxon>Bacteria</taxon>
        <taxon>Bacillati</taxon>
        <taxon>Actinomycetota</taxon>
        <taxon>Actinomycetes</taxon>
        <taxon>Mycobacteriales</taxon>
        <taxon>Nocardiaceae</taxon>
        <taxon>Nocardia</taxon>
    </lineage>
</organism>
<name>A0A846XJC5_9NOCA</name>
<feature type="region of interest" description="Disordered" evidence="1">
    <location>
        <begin position="253"/>
        <end position="281"/>
    </location>
</feature>
<sequence length="296" mass="32754">MHKTAPRTGACAPVGADTTWPSNSRVYDYSLGGKDNYAVDRAAFDRVLEVAPTQREVSLANRRWLHRVARYLAGPAGVDQFLDIGAGLPTVSNIHEILQLENPAATVVYVDNDPLCVAHGHGLLERNDRTHYVQADFLEAGTLLKHHRVRQYFDLDRPIGVLAGAVLHHLGDDLVPVKSMRELIDRLPTGSYVAVTHFYDPGPEHPEAHQLARQLEQVFVESVGSGWYRSREEILEFFDGLEVLPPGLVELDEWWPDGPGPGPGPGPGQEGRSLAERTMRGAVGYKRPPLLWLSRG</sequence>